<accession>A0A645H8F6</accession>
<gene>
    <name evidence="1" type="ORF">SDC9_182280</name>
</gene>
<sequence length="137" mass="15535">MRILYRIERLDPFLSCSLGFPAFPLSLHLLDVCTVGEHDLTQLYRRRGGKYLSLESIANQIGYPSRMIDMGMSKKYVIDGCCIERQFNTCLFLVIALGETTIDKQILAVAFHHRATAGHLLCCSKECYVHKRSFSAS</sequence>
<evidence type="ECO:0000313" key="1">
    <source>
        <dbReference type="EMBL" id="MPN34786.1"/>
    </source>
</evidence>
<organism evidence="1">
    <name type="scientific">bioreactor metagenome</name>
    <dbReference type="NCBI Taxonomy" id="1076179"/>
    <lineage>
        <taxon>unclassified sequences</taxon>
        <taxon>metagenomes</taxon>
        <taxon>ecological metagenomes</taxon>
    </lineage>
</organism>
<dbReference type="EMBL" id="VSSQ01088002">
    <property type="protein sequence ID" value="MPN34786.1"/>
    <property type="molecule type" value="Genomic_DNA"/>
</dbReference>
<protein>
    <submittedName>
        <fullName evidence="1">Uncharacterized protein</fullName>
    </submittedName>
</protein>
<dbReference type="AlphaFoldDB" id="A0A645H8F6"/>
<comment type="caution">
    <text evidence="1">The sequence shown here is derived from an EMBL/GenBank/DDBJ whole genome shotgun (WGS) entry which is preliminary data.</text>
</comment>
<reference evidence="1" key="1">
    <citation type="submission" date="2019-08" db="EMBL/GenBank/DDBJ databases">
        <authorList>
            <person name="Kucharzyk K."/>
            <person name="Murdoch R.W."/>
            <person name="Higgins S."/>
            <person name="Loffler F."/>
        </authorList>
    </citation>
    <scope>NUCLEOTIDE SEQUENCE</scope>
</reference>
<proteinExistence type="predicted"/>
<name>A0A645H8F6_9ZZZZ</name>